<feature type="region of interest" description="Disordered" evidence="1">
    <location>
        <begin position="112"/>
        <end position="340"/>
    </location>
</feature>
<dbReference type="Gene3D" id="3.30.1360.40">
    <property type="match status" value="1"/>
</dbReference>
<dbReference type="VEuPathDB" id="VectorBase:LOC119176621"/>
<dbReference type="EMBL" id="JABSTU010001597">
    <property type="protein sequence ID" value="KAH7985703.1"/>
    <property type="molecule type" value="Genomic_DNA"/>
</dbReference>
<evidence type="ECO:0000256" key="1">
    <source>
        <dbReference type="SAM" id="MobiDB-lite"/>
    </source>
</evidence>
<dbReference type="SUPFAM" id="SSF56719">
    <property type="entry name" value="Type II DNA topoisomerase"/>
    <property type="match status" value="1"/>
</dbReference>
<organism evidence="2 3">
    <name type="scientific">Rhipicephalus microplus</name>
    <name type="common">Cattle tick</name>
    <name type="synonym">Boophilus microplus</name>
    <dbReference type="NCBI Taxonomy" id="6941"/>
    <lineage>
        <taxon>Eukaryota</taxon>
        <taxon>Metazoa</taxon>
        <taxon>Ecdysozoa</taxon>
        <taxon>Arthropoda</taxon>
        <taxon>Chelicerata</taxon>
        <taxon>Arachnida</taxon>
        <taxon>Acari</taxon>
        <taxon>Parasitiformes</taxon>
        <taxon>Ixodida</taxon>
        <taxon>Ixodoidea</taxon>
        <taxon>Ixodidae</taxon>
        <taxon>Rhipicephalinae</taxon>
        <taxon>Rhipicephalus</taxon>
        <taxon>Boophilus</taxon>
    </lineage>
</organism>
<dbReference type="GO" id="GO:0005524">
    <property type="term" value="F:ATP binding"/>
    <property type="evidence" value="ECO:0007669"/>
    <property type="project" value="InterPro"/>
</dbReference>
<dbReference type="GO" id="GO:0003918">
    <property type="term" value="F:DNA topoisomerase type II (double strand cut, ATP-hydrolyzing) activity"/>
    <property type="evidence" value="ECO:0007669"/>
    <property type="project" value="InterPro"/>
</dbReference>
<keyword evidence="3" id="KW-1185">Reference proteome</keyword>
<dbReference type="InterPro" id="IPR013760">
    <property type="entry name" value="Topo_IIA-like_dom_sf"/>
</dbReference>
<evidence type="ECO:0000313" key="2">
    <source>
        <dbReference type="EMBL" id="KAH7985703.1"/>
    </source>
</evidence>
<dbReference type="Proteomes" id="UP000821866">
    <property type="component" value="Unassembled WGS sequence"/>
</dbReference>
<reference evidence="2" key="2">
    <citation type="submission" date="2021-09" db="EMBL/GenBank/DDBJ databases">
        <authorList>
            <person name="Jia N."/>
            <person name="Wang J."/>
            <person name="Shi W."/>
            <person name="Du L."/>
            <person name="Sun Y."/>
            <person name="Zhan W."/>
            <person name="Jiang J."/>
            <person name="Wang Q."/>
            <person name="Zhang B."/>
            <person name="Ji P."/>
            <person name="Sakyi L.B."/>
            <person name="Cui X."/>
            <person name="Yuan T."/>
            <person name="Jiang B."/>
            <person name="Yang W."/>
            <person name="Lam T.T.-Y."/>
            <person name="Chang Q."/>
            <person name="Ding S."/>
            <person name="Wang X."/>
            <person name="Zhu J."/>
            <person name="Ruan X."/>
            <person name="Zhao L."/>
            <person name="Wei J."/>
            <person name="Que T."/>
            <person name="Du C."/>
            <person name="Cheng J."/>
            <person name="Dai P."/>
            <person name="Han X."/>
            <person name="Huang E."/>
            <person name="Gao Y."/>
            <person name="Liu J."/>
            <person name="Shao H."/>
            <person name="Ye R."/>
            <person name="Li L."/>
            <person name="Wei W."/>
            <person name="Wang X."/>
            <person name="Wang C."/>
            <person name="Huo Q."/>
            <person name="Li W."/>
            <person name="Guo W."/>
            <person name="Chen H."/>
            <person name="Chen S."/>
            <person name="Zhou L."/>
            <person name="Zhou L."/>
            <person name="Ni X."/>
            <person name="Tian J."/>
            <person name="Zhou Y."/>
            <person name="Sheng Y."/>
            <person name="Liu T."/>
            <person name="Pan Y."/>
            <person name="Xia L."/>
            <person name="Li J."/>
            <person name="Zhao F."/>
            <person name="Cao W."/>
        </authorList>
    </citation>
    <scope>NUCLEOTIDE SEQUENCE</scope>
    <source>
        <strain evidence="2">Rmic-2018</strain>
        <tissue evidence="2">Larvae</tissue>
    </source>
</reference>
<comment type="caution">
    <text evidence="2">The sequence shown here is derived from an EMBL/GenBank/DDBJ whole genome shotgun (WGS) entry which is preliminary data.</text>
</comment>
<proteinExistence type="predicted"/>
<name>A0A9J6D282_RHIMP</name>
<reference evidence="2" key="1">
    <citation type="journal article" date="2020" name="Cell">
        <title>Large-Scale Comparative Analyses of Tick Genomes Elucidate Their Genetic Diversity and Vector Capacities.</title>
        <authorList>
            <consortium name="Tick Genome and Microbiome Consortium (TIGMIC)"/>
            <person name="Jia N."/>
            <person name="Wang J."/>
            <person name="Shi W."/>
            <person name="Du L."/>
            <person name="Sun Y."/>
            <person name="Zhan W."/>
            <person name="Jiang J.F."/>
            <person name="Wang Q."/>
            <person name="Zhang B."/>
            <person name="Ji P."/>
            <person name="Bell-Sakyi L."/>
            <person name="Cui X.M."/>
            <person name="Yuan T.T."/>
            <person name="Jiang B.G."/>
            <person name="Yang W.F."/>
            <person name="Lam T.T."/>
            <person name="Chang Q.C."/>
            <person name="Ding S.J."/>
            <person name="Wang X.J."/>
            <person name="Zhu J.G."/>
            <person name="Ruan X.D."/>
            <person name="Zhao L."/>
            <person name="Wei J.T."/>
            <person name="Ye R.Z."/>
            <person name="Que T.C."/>
            <person name="Du C.H."/>
            <person name="Zhou Y.H."/>
            <person name="Cheng J.X."/>
            <person name="Dai P.F."/>
            <person name="Guo W.B."/>
            <person name="Han X.H."/>
            <person name="Huang E.J."/>
            <person name="Li L.F."/>
            <person name="Wei W."/>
            <person name="Gao Y.C."/>
            <person name="Liu J.Z."/>
            <person name="Shao H.Z."/>
            <person name="Wang X."/>
            <person name="Wang C.C."/>
            <person name="Yang T.C."/>
            <person name="Huo Q.B."/>
            <person name="Li W."/>
            <person name="Chen H.Y."/>
            <person name="Chen S.E."/>
            <person name="Zhou L.G."/>
            <person name="Ni X.B."/>
            <person name="Tian J.H."/>
            <person name="Sheng Y."/>
            <person name="Liu T."/>
            <person name="Pan Y.S."/>
            <person name="Xia L.Y."/>
            <person name="Li J."/>
            <person name="Zhao F."/>
            <person name="Cao W.C."/>
        </authorList>
    </citation>
    <scope>NUCLEOTIDE SEQUENCE</scope>
    <source>
        <strain evidence="2">Rmic-2018</strain>
    </source>
</reference>
<gene>
    <name evidence="2" type="ORF">HPB51_026768</name>
</gene>
<dbReference type="VEuPathDB" id="VectorBase:LOC119183139"/>
<protein>
    <submittedName>
        <fullName evidence="2">Uncharacterized protein</fullName>
    </submittedName>
</protein>
<accession>A0A9J6D282</accession>
<evidence type="ECO:0000313" key="3">
    <source>
        <dbReference type="Proteomes" id="UP000821866"/>
    </source>
</evidence>
<dbReference type="AlphaFoldDB" id="A0A9J6D282"/>
<sequence>MKPFYSNLEKCCRAPLIHLIVLCGNKFVCAAVARVEEQRFIVSGEVAVLNSTSIEITELPVRVWTQAYKEMVLETMLHSLYMIVASHKAESETKPTAFAERVVQKVEWEAKAKTTGARRGAAKKATSDAAVDGHGDVGDGNAATLTSFTSPGGLEQGTESAPTKAPLRKQGGATKDTSSMTKTKSKKGKKSPSGSDSSGNDEPPNSVGSEDDLEPVAGPSHRQQCEAPQRAHSRKKLGAAAKTKQRDTIGDEGDTDFVKPPAKKLGAVSRAHKKAPADDSESDPMSALKKATNKMRVLSSSSSADDDDVPAVPRSSPANGGRSRAVPVKYYLKSESSDGL</sequence>